<dbReference type="PANTHER" id="PTHR11048:SF5">
    <property type="entry name" value="DECAPRENYL-PHOSPHATE PHOSPHORIBOSYLTRANSFERASE"/>
    <property type="match status" value="1"/>
</dbReference>
<dbReference type="OrthoDB" id="9803632at2"/>
<keyword evidence="3 6" id="KW-0812">Transmembrane</keyword>
<gene>
    <name evidence="7" type="ORF">CAY53_00435</name>
</gene>
<evidence type="ECO:0000313" key="8">
    <source>
        <dbReference type="Proteomes" id="UP000239867"/>
    </source>
</evidence>
<evidence type="ECO:0000256" key="1">
    <source>
        <dbReference type="ARBA" id="ARBA00004141"/>
    </source>
</evidence>
<name>A0A2L1GKF0_9BACT</name>
<proteinExistence type="predicted"/>
<keyword evidence="2" id="KW-1003">Cell membrane</keyword>
<dbReference type="EMBL" id="CP021255">
    <property type="protein sequence ID" value="AVD70139.1"/>
    <property type="molecule type" value="Genomic_DNA"/>
</dbReference>
<feature type="transmembrane region" description="Helical" evidence="6">
    <location>
        <begin position="386"/>
        <end position="406"/>
    </location>
</feature>
<dbReference type="GO" id="GO:0016765">
    <property type="term" value="F:transferase activity, transferring alkyl or aryl (other than methyl) groups"/>
    <property type="evidence" value="ECO:0007669"/>
    <property type="project" value="InterPro"/>
</dbReference>
<evidence type="ECO:0008006" key="9">
    <source>
        <dbReference type="Google" id="ProtNLM"/>
    </source>
</evidence>
<feature type="transmembrane region" description="Helical" evidence="6">
    <location>
        <begin position="283"/>
        <end position="301"/>
    </location>
</feature>
<accession>A0A2L1GKF0</accession>
<dbReference type="KEGG" id="deo:CAY53_00435"/>
<dbReference type="Proteomes" id="UP000239867">
    <property type="component" value="Chromosome"/>
</dbReference>
<dbReference type="RefSeq" id="WP_104935464.1">
    <property type="nucleotide sequence ID" value="NZ_CP021255.1"/>
</dbReference>
<protein>
    <recommendedName>
        <fullName evidence="9">4-hydroxybenzoate polyprenyltransferase</fullName>
    </recommendedName>
</protein>
<dbReference type="CDD" id="cd13963">
    <property type="entry name" value="PT_UbiA_2"/>
    <property type="match status" value="1"/>
</dbReference>
<evidence type="ECO:0000256" key="2">
    <source>
        <dbReference type="ARBA" id="ARBA00022475"/>
    </source>
</evidence>
<dbReference type="Pfam" id="PF01040">
    <property type="entry name" value="UbiA"/>
    <property type="match status" value="1"/>
</dbReference>
<dbReference type="InterPro" id="IPR000537">
    <property type="entry name" value="UbiA_prenyltransferase"/>
</dbReference>
<dbReference type="InterPro" id="IPR036412">
    <property type="entry name" value="HAD-like_sf"/>
</dbReference>
<dbReference type="GO" id="GO:0005886">
    <property type="term" value="C:plasma membrane"/>
    <property type="evidence" value="ECO:0007669"/>
    <property type="project" value="TreeGrafter"/>
</dbReference>
<dbReference type="InterPro" id="IPR044878">
    <property type="entry name" value="UbiA_sf"/>
</dbReference>
<feature type="transmembrane region" description="Helical" evidence="6">
    <location>
        <begin position="418"/>
        <end position="436"/>
    </location>
</feature>
<keyword evidence="5 6" id="KW-0472">Membrane</keyword>
<dbReference type="Pfam" id="PF12710">
    <property type="entry name" value="HAD"/>
    <property type="match status" value="1"/>
</dbReference>
<dbReference type="InterPro" id="IPR039653">
    <property type="entry name" value="Prenyltransferase"/>
</dbReference>
<reference evidence="7 8" key="1">
    <citation type="journal article" date="2018" name="MBio">
        <title>Insights into the evolution of host association through the isolation and characterization of a novel human periodontal pathobiont, Desulfobulbus oralis.</title>
        <authorList>
            <person name="Cross K.L."/>
            <person name="Chirania P."/>
            <person name="Xiong W."/>
            <person name="Beall C.J."/>
            <person name="Elkins J.G."/>
            <person name="Giannone R.J."/>
            <person name="Griffen A.L."/>
            <person name="Guss A.M."/>
            <person name="Hettich R.L."/>
            <person name="Joshi S.S."/>
            <person name="Mokrzan E.M."/>
            <person name="Martin R.K."/>
            <person name="Zhulin I.B."/>
            <person name="Leys E.J."/>
            <person name="Podar M."/>
        </authorList>
    </citation>
    <scope>NUCLEOTIDE SEQUENCE [LARGE SCALE GENOMIC DNA]</scope>
    <source>
        <strain evidence="7 8">ORNL</strain>
    </source>
</reference>
<evidence type="ECO:0000256" key="3">
    <source>
        <dbReference type="ARBA" id="ARBA00022692"/>
    </source>
</evidence>
<sequence length="477" mass="53995">MMTPCLPLVVDLDGTLVHTDLLYEAILLVLRNKPLQALRIPLWLLEGKAVLKRKLALYAAIQPSSLPYNDALLCWLREQHRNGRRLVLCTAADECYARQIAAHLHLFEEVVASDGRTNLAGAKKADALVQRFGKAGFDYVGNAAEDLAVWRAAKQAIVVNASPAVAKRVRTACSVEREFAKKRAWRLWVRMLRVHQWAKNLLLFVPLFAGHQLKNRHDWLTLFLAFFSFCCCSSAVYIANDLFDLESDRQHPRKRNRPFASGQMPIFTGVITIPFLLLMSFLLSLYVGIIFLQILVCYALGTCAYSWKLKQIAIVDCLVLSFLYTSRIFAGAGAIDIYPSFWLLAFSVFIFLSLAFVKRYAEIRSCMKTRKHSITGRGYYSSDASLIQIIGVTSGFSSIVVFLFYINSDAEIIYDNPLVIWGAVPVVLFWISWMWLQAHRGNMHDDPLIFAFKDRSSQICGILFIAIMYIGAVGLPW</sequence>
<feature type="transmembrane region" description="Helical" evidence="6">
    <location>
        <begin position="341"/>
        <end position="361"/>
    </location>
</feature>
<feature type="transmembrane region" description="Helical" evidence="6">
    <location>
        <begin position="219"/>
        <end position="239"/>
    </location>
</feature>
<dbReference type="SUPFAM" id="SSF56784">
    <property type="entry name" value="HAD-like"/>
    <property type="match status" value="1"/>
</dbReference>
<dbReference type="Gene3D" id="3.40.50.1000">
    <property type="entry name" value="HAD superfamily/HAD-like"/>
    <property type="match status" value="1"/>
</dbReference>
<keyword evidence="4 6" id="KW-1133">Transmembrane helix</keyword>
<evidence type="ECO:0000313" key="7">
    <source>
        <dbReference type="EMBL" id="AVD70139.1"/>
    </source>
</evidence>
<evidence type="ECO:0000256" key="4">
    <source>
        <dbReference type="ARBA" id="ARBA00022989"/>
    </source>
</evidence>
<feature type="transmembrane region" description="Helical" evidence="6">
    <location>
        <begin position="259"/>
        <end position="277"/>
    </location>
</feature>
<comment type="subcellular location">
    <subcellularLocation>
        <location evidence="1">Membrane</location>
        <topology evidence="1">Multi-pass membrane protein</topology>
    </subcellularLocation>
</comment>
<dbReference type="GO" id="GO:0009247">
    <property type="term" value="P:glycolipid biosynthetic process"/>
    <property type="evidence" value="ECO:0007669"/>
    <property type="project" value="TreeGrafter"/>
</dbReference>
<keyword evidence="8" id="KW-1185">Reference proteome</keyword>
<evidence type="ECO:0000256" key="5">
    <source>
        <dbReference type="ARBA" id="ARBA00023136"/>
    </source>
</evidence>
<feature type="transmembrane region" description="Helical" evidence="6">
    <location>
        <begin position="457"/>
        <end position="475"/>
    </location>
</feature>
<evidence type="ECO:0000256" key="6">
    <source>
        <dbReference type="SAM" id="Phobius"/>
    </source>
</evidence>
<dbReference type="InterPro" id="IPR023214">
    <property type="entry name" value="HAD_sf"/>
</dbReference>
<dbReference type="NCBIfam" id="NF006088">
    <property type="entry name" value="PRK08238.1"/>
    <property type="match status" value="1"/>
</dbReference>
<dbReference type="Gene3D" id="1.10.357.140">
    <property type="entry name" value="UbiA prenyltransferase"/>
    <property type="match status" value="1"/>
</dbReference>
<dbReference type="AlphaFoldDB" id="A0A2L1GKF0"/>
<organism evidence="7 8">
    <name type="scientific">Desulfobulbus oralis</name>
    <dbReference type="NCBI Taxonomy" id="1986146"/>
    <lineage>
        <taxon>Bacteria</taxon>
        <taxon>Pseudomonadati</taxon>
        <taxon>Thermodesulfobacteriota</taxon>
        <taxon>Desulfobulbia</taxon>
        <taxon>Desulfobulbales</taxon>
        <taxon>Desulfobulbaceae</taxon>
        <taxon>Desulfobulbus</taxon>
    </lineage>
</organism>
<dbReference type="PANTHER" id="PTHR11048">
    <property type="entry name" value="PRENYLTRANSFERASES"/>
    <property type="match status" value="1"/>
</dbReference>
<feature type="transmembrane region" description="Helical" evidence="6">
    <location>
        <begin position="313"/>
        <end position="335"/>
    </location>
</feature>